<evidence type="ECO:0000256" key="1">
    <source>
        <dbReference type="SAM" id="MobiDB-lite"/>
    </source>
</evidence>
<dbReference type="InterPro" id="IPR001650">
    <property type="entry name" value="Helicase_C-like"/>
</dbReference>
<dbReference type="InterPro" id="IPR014001">
    <property type="entry name" value="Helicase_ATP-bd"/>
</dbReference>
<dbReference type="EMBL" id="VIGX01000029">
    <property type="protein sequence ID" value="TWS24647.1"/>
    <property type="molecule type" value="Genomic_DNA"/>
</dbReference>
<dbReference type="Gene3D" id="3.40.50.300">
    <property type="entry name" value="P-loop containing nucleotide triphosphate hydrolases"/>
    <property type="match status" value="2"/>
</dbReference>
<dbReference type="SMART" id="SM00490">
    <property type="entry name" value="HELICc"/>
    <property type="match status" value="1"/>
</dbReference>
<evidence type="ECO:0000259" key="2">
    <source>
        <dbReference type="PROSITE" id="PS51194"/>
    </source>
</evidence>
<accession>A0A5C5RNL3</accession>
<dbReference type="SUPFAM" id="SSF53335">
    <property type="entry name" value="S-adenosyl-L-methionine-dependent methyltransferases"/>
    <property type="match status" value="1"/>
</dbReference>
<dbReference type="Proteomes" id="UP000319375">
    <property type="component" value="Unassembled WGS sequence"/>
</dbReference>
<name>A0A5C5RNL3_9ACTN</name>
<feature type="region of interest" description="Disordered" evidence="1">
    <location>
        <begin position="64"/>
        <end position="86"/>
    </location>
</feature>
<feature type="domain" description="Helicase C-terminal" evidence="2">
    <location>
        <begin position="1378"/>
        <end position="1551"/>
    </location>
</feature>
<keyword evidence="4" id="KW-1185">Reference proteome</keyword>
<dbReference type="InterPro" id="IPR052933">
    <property type="entry name" value="DNA_Protect_Modify"/>
</dbReference>
<keyword evidence="3" id="KW-0067">ATP-binding</keyword>
<feature type="region of interest" description="Disordered" evidence="1">
    <location>
        <begin position="1890"/>
        <end position="1933"/>
    </location>
</feature>
<dbReference type="Gene3D" id="3.40.50.150">
    <property type="entry name" value="Vaccinia Virus protein VP39"/>
    <property type="match status" value="1"/>
</dbReference>
<keyword evidence="3" id="KW-0347">Helicase</keyword>
<dbReference type="Pfam" id="PF00271">
    <property type="entry name" value="Helicase_C"/>
    <property type="match status" value="1"/>
</dbReference>
<dbReference type="OrthoDB" id="9814088at2"/>
<comment type="caution">
    <text evidence="3">The sequence shown here is derived from an EMBL/GenBank/DDBJ whole genome shotgun (WGS) entry which is preliminary data.</text>
</comment>
<dbReference type="PROSITE" id="PS51194">
    <property type="entry name" value="HELICASE_CTER"/>
    <property type="match status" value="1"/>
</dbReference>
<keyword evidence="3" id="KW-0378">Hydrolase</keyword>
<evidence type="ECO:0000313" key="3">
    <source>
        <dbReference type="EMBL" id="TWS24647.1"/>
    </source>
</evidence>
<keyword evidence="3" id="KW-0547">Nucleotide-binding</keyword>
<dbReference type="RefSeq" id="WP_114514359.1">
    <property type="nucleotide sequence ID" value="NZ_VIGX01000029.1"/>
</dbReference>
<dbReference type="InterPro" id="IPR027417">
    <property type="entry name" value="P-loop_NTPase"/>
</dbReference>
<sequence>MIDPGGTPLPPSSRATAEQDVARRVAQGEKGLPLQEWATTRVEPALRPDGSLVYVAANHAVEGLDDDPAAPAPAEPATGADNDAEITADPVPYVEPVDYRPTGSVTVPSGLKARAQANIDALRVAHLCAEQNRAATPDEQEVLVQWSGWGALPGMFADDHDVLADERAELRELLDEKTWRAARASTVNAHYTDPAIARQMWEAVTAAGFTDGRVLEPGCGSGNFLGFAPEKAVTVGVELDPTTAQIAHLLYPSAQIRPEGFEKTRLPDGAFALSIGNVPFGAFEVPDPIYNSGRHHIHNYFIHKSLALTAPGGYVAVLTSKGTMDAGGPKARAARQAIHDKADLVGAVRLPTGAFRRVAGTEVVTDVLIFRRRELDLPVPAEPAWLDTVDLPVRDRDGDQVDLPINRYFVDHPQNVLGQLRADRGLYREGELTVSSSSSPEQVSVELGARLRQIVTDAKDRGHGLTANADSLRAAEVTTTAGLATSADLTRDAGEMPIGRLRWNAAADTFERRGLGGIEPVTLPKSRVTETRHLLQLREVAELAITTQRSTSATAADKEANRRELNKLYDSYVAKYGPINRFKVQGGRERTEEEQQTRFAKLEAEWRERNSDEQGWSYAGDLPERVADDLLDKSWAATPRSTRQTHLDALRGDPSITALLALERYEVDEDAGTVKVSKAQIFTRDVVAPPVKVTRADSPDQALSIVLAESPEHINLDRVAELRGLNSAEEAREDLGNLVYTDIDDPTRLVTATRLLSGDMRAKVDRARAQLDADPGNVGLAQSLEAITAKVPETLEAARIKVKISAPWISTSDYEQFATEVFGADRTTIDHHHDGTYSVQCFNSPDTAKMRSEFGADNSDRTKALSAIDLYQMLLNQQSIKVENSSEAVKERGLPRIDMQATTLAQVQAGKINDEFRRWLWEDPDRKARLVDEYNRRFNTLVPTSYDGSFLQLDGVSEAFTPHPYQRDAVARIVAEPSALLDHVVGAGKTGSMFMGAMELRRRGLVRQPWIVVPTHLIEQMGREAKQWYPAAQILVGWKAMNEDARKLFVAQSAASDWDFVIIPSSVFEKISVHPDRRSEYIQQQLDALDRAEPTTTAGIKRVEKAKNTLKAKLEKALTESDKTKAIVHFEESGCDYLLVDEAHLYKNLSRQCALEELALENGSAKADDLALKLQLLRDRQQDQARAEGRDLEPGTERVATFATGTPIANSMSEMWVMQQFLRPDLLRHAGVRSLTAWAGTFTTSASLILPNISGTKLQVVEKIAKFNNPDQLAQMSSIFADVVTRDQVPVPLPSIASGKRKVITTEPGIDVKDFIADFAHRVETADPRRPDLDNQLKVLSDGRNVALDPRLANLDPDPGNTRADAVAREVARIYHANSDREYEDPEGGMSPVRGATQIVFCDRGTPKKGQWSVYQGLRDSLTELGIPPEKVAFIHDAVKPSARLKLQADVRAGRVAVLIGSTEKMGTGLNVQDRLVALHHMDVPWRPADLEQREGRIIRQGNQNSEIELLTYVTTGTTDTVMWSKVETKAGYIAQMKRGGTGMDEIEDVGEITLAEEASAAKAAASGDPRFMRVAELDNESKRLEALAAAHQDSRSHARWVVNRNTKAIPARQKQLDVIVPLAEGAPAWAESGKPITVFIEGQPKSFAERKDRSMALLHACRAGYRAAKTGMDSVEVAQFPSGVSVRANRRFFDSALVLSMYAADKTALGVSVELPSAKLWPKAEGNENGLAAKAASDGQVASGLLTRLENAYADHLPDRIPWLQRELDGLAAEIEIQEPRIDAPFPDQEALNATRVELVQLRMDIEADKSTPEAIAAALEADERMRRNGRYPGWSLDLNPTPTLVEESGMEDKAAYVTAAIENMRQRAQEYAAEHDVAQQPELVASGGRALPVKAIQPAQNSRTTRRATGNRAERPTGPAGREEGGSELGR</sequence>
<dbReference type="PANTHER" id="PTHR41313">
    <property type="entry name" value="ADENINE-SPECIFIC METHYLTRANSFERASE"/>
    <property type="match status" value="1"/>
</dbReference>
<evidence type="ECO:0000313" key="4">
    <source>
        <dbReference type="Proteomes" id="UP000319375"/>
    </source>
</evidence>
<dbReference type="GO" id="GO:0004386">
    <property type="term" value="F:helicase activity"/>
    <property type="evidence" value="ECO:0007669"/>
    <property type="project" value="UniProtKB-KW"/>
</dbReference>
<gene>
    <name evidence="3" type="ORF">FK530_23495</name>
</gene>
<protein>
    <submittedName>
        <fullName evidence="3">Helicase</fullName>
    </submittedName>
</protein>
<feature type="compositionally biased region" description="Basic and acidic residues" evidence="1">
    <location>
        <begin position="1923"/>
        <end position="1933"/>
    </location>
</feature>
<organism evidence="3 4">
    <name type="scientific">Tsukamurella conjunctivitidis</name>
    <dbReference type="NCBI Taxonomy" id="2592068"/>
    <lineage>
        <taxon>Bacteria</taxon>
        <taxon>Bacillati</taxon>
        <taxon>Actinomycetota</taxon>
        <taxon>Actinomycetes</taxon>
        <taxon>Mycobacteriales</taxon>
        <taxon>Tsukamurellaceae</taxon>
        <taxon>Tsukamurella</taxon>
    </lineage>
</organism>
<dbReference type="InterPro" id="IPR029063">
    <property type="entry name" value="SAM-dependent_MTases_sf"/>
</dbReference>
<proteinExistence type="predicted"/>
<reference evidence="3 4" key="1">
    <citation type="submission" date="2019-06" db="EMBL/GenBank/DDBJ databases">
        <title>Tsukamurella conjunctivitidis sp. nov., Tsukamurella assacharolytica sp. nov. and Tsukamurella sputae sp. nov. isolated from patients with conjunctivitis, bacteraemia (lymphoma) and respiratory infection (sputum) in Hong Kong.</title>
        <authorList>
            <person name="Teng J.L.L."/>
            <person name="Lee H.H."/>
            <person name="Fong J.Y.H."/>
            <person name="Fok K.M.N."/>
            <person name="Lau S.K.P."/>
            <person name="Woo P.C.Y."/>
        </authorList>
    </citation>
    <scope>NUCLEOTIDE SEQUENCE [LARGE SCALE GENOMIC DNA]</scope>
    <source>
        <strain evidence="3 4">HKU72</strain>
    </source>
</reference>
<dbReference type="PANTHER" id="PTHR41313:SF1">
    <property type="entry name" value="DNA METHYLASE ADENINE-SPECIFIC DOMAIN-CONTAINING PROTEIN"/>
    <property type="match status" value="1"/>
</dbReference>
<dbReference type="SUPFAM" id="SSF52540">
    <property type="entry name" value="P-loop containing nucleoside triphosphate hydrolases"/>
    <property type="match status" value="2"/>
</dbReference>
<feature type="region of interest" description="Disordered" evidence="1">
    <location>
        <begin position="1"/>
        <end position="20"/>
    </location>
</feature>
<dbReference type="SMART" id="SM00487">
    <property type="entry name" value="DEXDc"/>
    <property type="match status" value="1"/>
</dbReference>